<sequence>MILTKTLMLIQPELGKEFLVYSDASHTRLGCVLMHLKFYEHNYPDHKFELAAVVFALNIWRHYLYVEKCTICIDHKRIWVELLKDYDFVIDYHPGKANMVADALSRKSICELRALLAQLSVTSDGGLFMELQQIRKKQASDEELAKRVCQVEQGVREDFALNEERVLYFRGRFFVPNEEELQRVILNEAQIVLMQYT</sequence>
<protein>
    <submittedName>
        <fullName evidence="8">Integrase</fullName>
    </submittedName>
</protein>
<dbReference type="AlphaFoldDB" id="A0A5B6V9S9"/>
<evidence type="ECO:0000256" key="6">
    <source>
        <dbReference type="ARBA" id="ARBA00022918"/>
    </source>
</evidence>
<keyword evidence="3" id="KW-0540">Nuclease</keyword>
<evidence type="ECO:0000256" key="3">
    <source>
        <dbReference type="ARBA" id="ARBA00022722"/>
    </source>
</evidence>
<evidence type="ECO:0000256" key="1">
    <source>
        <dbReference type="ARBA" id="ARBA00022679"/>
    </source>
</evidence>
<keyword evidence="2" id="KW-0548">Nucleotidyltransferase</keyword>
<name>A0A5B6V9S9_9ROSI</name>
<evidence type="ECO:0000256" key="4">
    <source>
        <dbReference type="ARBA" id="ARBA00022759"/>
    </source>
</evidence>
<keyword evidence="1" id="KW-0808">Transferase</keyword>
<dbReference type="Pfam" id="PF17917">
    <property type="entry name" value="RT_RNaseH"/>
    <property type="match status" value="1"/>
</dbReference>
<dbReference type="InterPro" id="IPR043502">
    <property type="entry name" value="DNA/RNA_pol_sf"/>
</dbReference>
<dbReference type="OrthoDB" id="1738613at2759"/>
<evidence type="ECO:0000313" key="9">
    <source>
        <dbReference type="Proteomes" id="UP000325315"/>
    </source>
</evidence>
<gene>
    <name evidence="8" type="ORF">EPI10_001013</name>
</gene>
<keyword evidence="9" id="KW-1185">Reference proteome</keyword>
<accession>A0A5B6V9S9</accession>
<dbReference type="EMBL" id="SMMG02000007">
    <property type="protein sequence ID" value="KAA3465877.1"/>
    <property type="molecule type" value="Genomic_DNA"/>
</dbReference>
<reference evidence="9" key="1">
    <citation type="journal article" date="2019" name="Plant Biotechnol. J.">
        <title>Genome sequencing of the Australian wild diploid species Gossypium australe highlights disease resistance and delayed gland morphogenesis.</title>
        <authorList>
            <person name="Cai Y."/>
            <person name="Cai X."/>
            <person name="Wang Q."/>
            <person name="Wang P."/>
            <person name="Zhang Y."/>
            <person name="Cai C."/>
            <person name="Xu Y."/>
            <person name="Wang K."/>
            <person name="Zhou Z."/>
            <person name="Wang C."/>
            <person name="Geng S."/>
            <person name="Li B."/>
            <person name="Dong Q."/>
            <person name="Hou Y."/>
            <person name="Wang H."/>
            <person name="Ai P."/>
            <person name="Liu Z."/>
            <person name="Yi F."/>
            <person name="Sun M."/>
            <person name="An G."/>
            <person name="Cheng J."/>
            <person name="Zhang Y."/>
            <person name="Shi Q."/>
            <person name="Xie Y."/>
            <person name="Shi X."/>
            <person name="Chang Y."/>
            <person name="Huang F."/>
            <person name="Chen Y."/>
            <person name="Hong S."/>
            <person name="Mi L."/>
            <person name="Sun Q."/>
            <person name="Zhang L."/>
            <person name="Zhou B."/>
            <person name="Peng R."/>
            <person name="Zhang X."/>
            <person name="Liu F."/>
        </authorList>
    </citation>
    <scope>NUCLEOTIDE SEQUENCE [LARGE SCALE GENOMIC DNA]</scope>
    <source>
        <strain evidence="9">cv. PA1801</strain>
    </source>
</reference>
<dbReference type="GO" id="GO:0016787">
    <property type="term" value="F:hydrolase activity"/>
    <property type="evidence" value="ECO:0007669"/>
    <property type="project" value="UniProtKB-KW"/>
</dbReference>
<proteinExistence type="predicted"/>
<keyword evidence="5" id="KW-0378">Hydrolase</keyword>
<evidence type="ECO:0000256" key="2">
    <source>
        <dbReference type="ARBA" id="ARBA00022695"/>
    </source>
</evidence>
<dbReference type="Proteomes" id="UP000325315">
    <property type="component" value="Unassembled WGS sequence"/>
</dbReference>
<organism evidence="8 9">
    <name type="scientific">Gossypium australe</name>
    <dbReference type="NCBI Taxonomy" id="47621"/>
    <lineage>
        <taxon>Eukaryota</taxon>
        <taxon>Viridiplantae</taxon>
        <taxon>Streptophyta</taxon>
        <taxon>Embryophyta</taxon>
        <taxon>Tracheophyta</taxon>
        <taxon>Spermatophyta</taxon>
        <taxon>Magnoliopsida</taxon>
        <taxon>eudicotyledons</taxon>
        <taxon>Gunneridae</taxon>
        <taxon>Pentapetalae</taxon>
        <taxon>rosids</taxon>
        <taxon>malvids</taxon>
        <taxon>Malvales</taxon>
        <taxon>Malvaceae</taxon>
        <taxon>Malvoideae</taxon>
        <taxon>Gossypium</taxon>
    </lineage>
</organism>
<keyword evidence="6" id="KW-0695">RNA-directed DNA polymerase</keyword>
<evidence type="ECO:0000256" key="5">
    <source>
        <dbReference type="ARBA" id="ARBA00022801"/>
    </source>
</evidence>
<keyword evidence="4" id="KW-0255">Endonuclease</keyword>
<dbReference type="GO" id="GO:0004519">
    <property type="term" value="F:endonuclease activity"/>
    <property type="evidence" value="ECO:0007669"/>
    <property type="project" value="UniProtKB-KW"/>
</dbReference>
<dbReference type="PANTHER" id="PTHR34072:SF59">
    <property type="entry name" value="CCHC-TYPE INTEGRASE"/>
    <property type="match status" value="1"/>
</dbReference>
<feature type="domain" description="Reverse transcriptase RNase H-like" evidence="7">
    <location>
        <begin position="15"/>
        <end position="78"/>
    </location>
</feature>
<dbReference type="InterPro" id="IPR041373">
    <property type="entry name" value="RT_RNaseH"/>
</dbReference>
<evidence type="ECO:0000313" key="8">
    <source>
        <dbReference type="EMBL" id="KAA3465877.1"/>
    </source>
</evidence>
<evidence type="ECO:0000259" key="7">
    <source>
        <dbReference type="Pfam" id="PF17917"/>
    </source>
</evidence>
<comment type="caution">
    <text evidence="8">The sequence shown here is derived from an EMBL/GenBank/DDBJ whole genome shotgun (WGS) entry which is preliminary data.</text>
</comment>
<dbReference type="SUPFAM" id="SSF56672">
    <property type="entry name" value="DNA/RNA polymerases"/>
    <property type="match status" value="1"/>
</dbReference>
<dbReference type="GO" id="GO:0003964">
    <property type="term" value="F:RNA-directed DNA polymerase activity"/>
    <property type="evidence" value="ECO:0007669"/>
    <property type="project" value="UniProtKB-KW"/>
</dbReference>
<dbReference type="PANTHER" id="PTHR34072">
    <property type="entry name" value="ENZYMATIC POLYPROTEIN-RELATED"/>
    <property type="match status" value="1"/>
</dbReference>